<dbReference type="Proteomes" id="UP001465976">
    <property type="component" value="Unassembled WGS sequence"/>
</dbReference>
<gene>
    <name evidence="1" type="ORF">V5O48_019241</name>
</gene>
<evidence type="ECO:0000313" key="2">
    <source>
        <dbReference type="Proteomes" id="UP001465976"/>
    </source>
</evidence>
<accession>A0ABR3EIX4</accession>
<proteinExistence type="predicted"/>
<name>A0ABR3EIX4_9AGAR</name>
<protein>
    <submittedName>
        <fullName evidence="1">Uncharacterized protein</fullName>
    </submittedName>
</protein>
<feature type="non-terminal residue" evidence="1">
    <location>
        <position position="1"/>
    </location>
</feature>
<feature type="non-terminal residue" evidence="1">
    <location>
        <position position="69"/>
    </location>
</feature>
<organism evidence="1 2">
    <name type="scientific">Marasmius crinis-equi</name>
    <dbReference type="NCBI Taxonomy" id="585013"/>
    <lineage>
        <taxon>Eukaryota</taxon>
        <taxon>Fungi</taxon>
        <taxon>Dikarya</taxon>
        <taxon>Basidiomycota</taxon>
        <taxon>Agaricomycotina</taxon>
        <taxon>Agaricomycetes</taxon>
        <taxon>Agaricomycetidae</taxon>
        <taxon>Agaricales</taxon>
        <taxon>Marasmiineae</taxon>
        <taxon>Marasmiaceae</taxon>
        <taxon>Marasmius</taxon>
    </lineage>
</organism>
<reference evidence="1 2" key="1">
    <citation type="submission" date="2024-02" db="EMBL/GenBank/DDBJ databases">
        <title>A draft genome for the cacao thread blight pathogen Marasmius crinis-equi.</title>
        <authorList>
            <person name="Cohen S.P."/>
            <person name="Baruah I.K."/>
            <person name="Amoako-Attah I."/>
            <person name="Bukari Y."/>
            <person name="Meinhardt L.W."/>
            <person name="Bailey B.A."/>
        </authorList>
    </citation>
    <scope>NUCLEOTIDE SEQUENCE [LARGE SCALE GENOMIC DNA]</scope>
    <source>
        <strain evidence="1 2">GH-76</strain>
    </source>
</reference>
<evidence type="ECO:0000313" key="1">
    <source>
        <dbReference type="EMBL" id="KAL0562837.1"/>
    </source>
</evidence>
<keyword evidence="2" id="KW-1185">Reference proteome</keyword>
<dbReference type="EMBL" id="JBAHYK010004402">
    <property type="protein sequence ID" value="KAL0562837.1"/>
    <property type="molecule type" value="Genomic_DNA"/>
</dbReference>
<sequence>LEPSGAKPTWPASAASKQRHRYTPPVFLWPKVVGYLEAVGSASDDLASQPEEKKGSYGYVKNGLLLEIL</sequence>
<comment type="caution">
    <text evidence="1">The sequence shown here is derived from an EMBL/GenBank/DDBJ whole genome shotgun (WGS) entry which is preliminary data.</text>
</comment>